<keyword evidence="1" id="KW-0472">Membrane</keyword>
<feature type="transmembrane region" description="Helical" evidence="1">
    <location>
        <begin position="69"/>
        <end position="96"/>
    </location>
</feature>
<dbReference type="Pfam" id="PF04307">
    <property type="entry name" value="YdjM"/>
    <property type="match status" value="1"/>
</dbReference>
<evidence type="ECO:0000256" key="1">
    <source>
        <dbReference type="SAM" id="Phobius"/>
    </source>
</evidence>
<feature type="transmembrane region" description="Helical" evidence="1">
    <location>
        <begin position="6"/>
        <end position="23"/>
    </location>
</feature>
<dbReference type="InterPro" id="IPR007404">
    <property type="entry name" value="YdjM-like"/>
</dbReference>
<keyword evidence="2" id="KW-0378">Hydrolase</keyword>
<dbReference type="AlphaFoldDB" id="A0A109WH20"/>
<dbReference type="Proteomes" id="UP000255230">
    <property type="component" value="Unassembled WGS sequence"/>
</dbReference>
<dbReference type="Proteomes" id="UP000229340">
    <property type="component" value="Chromosome"/>
</dbReference>
<feature type="transmembrane region" description="Helical" evidence="1">
    <location>
        <begin position="141"/>
        <end position="159"/>
    </location>
</feature>
<dbReference type="RefSeq" id="WP_062333526.1">
    <property type="nucleotide sequence ID" value="NZ_CBCRZU010000027.1"/>
</dbReference>
<evidence type="ECO:0000313" key="3">
    <source>
        <dbReference type="EMBL" id="STY98183.1"/>
    </source>
</evidence>
<reference evidence="2" key="2">
    <citation type="journal article" date="2018" name="Genome Announc.">
        <title>Complete Genome Sequences of Three Moraxella osloensis Strains Isolated from Human Skin.</title>
        <authorList>
            <person name="Lim J.Y."/>
            <person name="Hwang I."/>
            <person name="Ganzorig M."/>
            <person name="Huang S.L."/>
            <person name="Cho G.S."/>
            <person name="Franz C.M.A.P."/>
            <person name="Lee K."/>
        </authorList>
    </citation>
    <scope>NUCLEOTIDE SEQUENCE</scope>
    <source>
        <strain evidence="2">NP7</strain>
    </source>
</reference>
<keyword evidence="5" id="KW-1185">Reference proteome</keyword>
<keyword evidence="1" id="KW-1133">Transmembrane helix</keyword>
<organism evidence="2 4">
    <name type="scientific">Faucicola osloensis</name>
    <name type="common">Moraxella osloensis</name>
    <dbReference type="NCBI Taxonomy" id="34062"/>
    <lineage>
        <taxon>Bacteria</taxon>
        <taxon>Pseudomonadati</taxon>
        <taxon>Pseudomonadota</taxon>
        <taxon>Gammaproteobacteria</taxon>
        <taxon>Moraxellales</taxon>
        <taxon>Moraxellaceae</taxon>
        <taxon>Faucicola</taxon>
    </lineage>
</organism>
<accession>A0A109WH20</accession>
<protein>
    <submittedName>
        <fullName evidence="2">Hydrolase</fullName>
    </submittedName>
</protein>
<keyword evidence="1" id="KW-0812">Transmembrane</keyword>
<dbReference type="KEGG" id="mos:AXE82_08235"/>
<proteinExistence type="predicted"/>
<reference evidence="3 5" key="4">
    <citation type="submission" date="2018-06" db="EMBL/GenBank/DDBJ databases">
        <authorList>
            <consortium name="Pathogen Informatics"/>
            <person name="Doyle S."/>
        </authorList>
    </citation>
    <scope>NUCLEOTIDE SEQUENCE [LARGE SCALE GENOMIC DNA]</scope>
    <source>
        <strain evidence="3 5">NCTC10465</strain>
    </source>
</reference>
<feature type="transmembrane region" description="Helical" evidence="1">
    <location>
        <begin position="117"/>
        <end position="135"/>
    </location>
</feature>
<dbReference type="EMBL" id="CP024443">
    <property type="protein sequence ID" value="ATR78034.1"/>
    <property type="molecule type" value="Genomic_DNA"/>
</dbReference>
<sequence>MANFNTHISVAFVASGVTGLVIYKAGMLTAPEYLMCVVAGTIGGLLPDIDLDHSVPATVGFNVVSLLTAFFIVILCVGQFSLVALAGLWLASYLLMRYGVFNLYSKLTVHRGIVHSIPYLGIMAMTLVYASFYGFKQGAVISWFLGLFLMFGAIVHLLLDEMFSVNLLGLSVKKSFGTAFKVFKFDQVGWYLGLYAVLAALIVFAPPFKLFWQTLQDPISWLILKKNILPTAINLPNIH</sequence>
<dbReference type="GO" id="GO:0016787">
    <property type="term" value="F:hydrolase activity"/>
    <property type="evidence" value="ECO:0007669"/>
    <property type="project" value="UniProtKB-KW"/>
</dbReference>
<dbReference type="GeneID" id="35778782"/>
<evidence type="ECO:0000313" key="4">
    <source>
        <dbReference type="Proteomes" id="UP000229340"/>
    </source>
</evidence>
<dbReference type="EMBL" id="UGPY01000001">
    <property type="protein sequence ID" value="STY98183.1"/>
    <property type="molecule type" value="Genomic_DNA"/>
</dbReference>
<reference evidence="2" key="3">
    <citation type="journal article" date="2018" name="Misainmurhag Hoiji">
        <title>Complete genome sequence of multidrug-resistant Moraxella osloensis NP7 with multiple plasmids isolated from human skin.</title>
        <authorList>
            <person name="Ganzorig M."/>
            <person name="Lim J.Y."/>
            <person name="Hwang I."/>
            <person name="Lee K."/>
        </authorList>
    </citation>
    <scope>NUCLEOTIDE SEQUENCE</scope>
    <source>
        <strain evidence="2">NP7</strain>
    </source>
</reference>
<dbReference type="STRING" id="34062.AXE82_08235"/>
<gene>
    <name evidence="3" type="ORF">NCTC10465_01991</name>
    <name evidence="2" type="ORF">NP7_01320</name>
</gene>
<name>A0A109WH20_FAUOS</name>
<feature type="transmembrane region" description="Helical" evidence="1">
    <location>
        <begin position="188"/>
        <end position="208"/>
    </location>
</feature>
<evidence type="ECO:0000313" key="2">
    <source>
        <dbReference type="EMBL" id="ATR78034.1"/>
    </source>
</evidence>
<evidence type="ECO:0000313" key="5">
    <source>
        <dbReference type="Proteomes" id="UP000255230"/>
    </source>
</evidence>
<reference evidence="4" key="1">
    <citation type="submission" date="2017-11" db="EMBL/GenBank/DDBJ databases">
        <title>Complete genome sequence of Moraxella osloensis NP7 isolated from human skin.</title>
        <authorList>
            <person name="Lee K."/>
            <person name="Lim J.Y."/>
            <person name="Hwang I."/>
        </authorList>
    </citation>
    <scope>NUCLEOTIDE SEQUENCE [LARGE SCALE GENOMIC DNA]</scope>
    <source>
        <strain evidence="4">NP7</strain>
    </source>
</reference>